<gene>
    <name evidence="2" type="ORF">OnM2_036012</name>
</gene>
<evidence type="ECO:0000313" key="2">
    <source>
        <dbReference type="EMBL" id="RKF62054.1"/>
    </source>
</evidence>
<keyword evidence="1" id="KW-0472">Membrane</keyword>
<proteinExistence type="predicted"/>
<accession>A0A420HX56</accession>
<evidence type="ECO:0000313" key="3">
    <source>
        <dbReference type="Proteomes" id="UP000286134"/>
    </source>
</evidence>
<keyword evidence="1" id="KW-1133">Transmembrane helix</keyword>
<feature type="transmembrane region" description="Helical" evidence="1">
    <location>
        <begin position="246"/>
        <end position="266"/>
    </location>
</feature>
<sequence>MTLSSTWKSVKHSIFPERGAIFAAAYTQNLTEEDVQKAPYLISADDQKFNINNNQQSSGPGDTSFLSEPNAFDKVTIFAGSSTTFFVILSFVGIWGILGIFYGPTDTWQIIFQNASSIQVYIMDILLIRQQQKSTRAMVTRLAEFSSRYNTFQRLLAQIPKKDEFLINKQELLQMAVNGKSDCKNFELSALESTKKCTRISIIWTQICKAIARGLGSLYSFYFYWVGIGVWIALGPSLKFSDTWQLYINTATAIVLTFTSVFLQNIQQREEGTHRRCLEQALEIDAQIEKRLRVLTGNRKPNLIFSIAEPQRTRTERINDFLADTMGSGLGVLISLIFVAIWISIGPILKFNDSWWLIIGSFTGLVGFVNGFILRSLYYREENFVKERFIYLATEDKYLFDQIAIPFVSLEEPKRKLNERISLRVSNICGHRYTPSGAIVVVVALLITATIMSWSVTGQLLCNTPTMIIEGFLLIVLIHAHSYTHNERRADLSGLLTRRSLLLEYAEVLQ</sequence>
<feature type="transmembrane region" description="Helical" evidence="1">
    <location>
        <begin position="433"/>
        <end position="454"/>
    </location>
</feature>
<keyword evidence="3" id="KW-1185">Reference proteome</keyword>
<dbReference type="OrthoDB" id="2224262at2759"/>
<dbReference type="EMBL" id="MCFK01003656">
    <property type="protein sequence ID" value="RKF62054.1"/>
    <property type="molecule type" value="Genomic_DNA"/>
</dbReference>
<dbReference type="AlphaFoldDB" id="A0A420HX56"/>
<feature type="transmembrane region" description="Helical" evidence="1">
    <location>
        <begin position="215"/>
        <end position="234"/>
    </location>
</feature>
<feature type="transmembrane region" description="Helical" evidence="1">
    <location>
        <begin position="108"/>
        <end position="128"/>
    </location>
</feature>
<dbReference type="GO" id="GO:0055085">
    <property type="term" value="P:transmembrane transport"/>
    <property type="evidence" value="ECO:0007669"/>
    <property type="project" value="InterPro"/>
</dbReference>
<dbReference type="Pfam" id="PF04120">
    <property type="entry name" value="Iron_permease"/>
    <property type="match status" value="4"/>
</dbReference>
<organism evidence="2 3">
    <name type="scientific">Erysiphe neolycopersici</name>
    <dbReference type="NCBI Taxonomy" id="212602"/>
    <lineage>
        <taxon>Eukaryota</taxon>
        <taxon>Fungi</taxon>
        <taxon>Dikarya</taxon>
        <taxon>Ascomycota</taxon>
        <taxon>Pezizomycotina</taxon>
        <taxon>Leotiomycetes</taxon>
        <taxon>Erysiphales</taxon>
        <taxon>Erysiphaceae</taxon>
        <taxon>Erysiphe</taxon>
    </lineage>
</organism>
<dbReference type="STRING" id="212602.A0A420HX56"/>
<feature type="transmembrane region" description="Helical" evidence="1">
    <location>
        <begin position="355"/>
        <end position="378"/>
    </location>
</feature>
<keyword evidence="1" id="KW-0812">Transmembrane</keyword>
<evidence type="ECO:0000256" key="1">
    <source>
        <dbReference type="SAM" id="Phobius"/>
    </source>
</evidence>
<feature type="transmembrane region" description="Helical" evidence="1">
    <location>
        <begin position="466"/>
        <end position="483"/>
    </location>
</feature>
<name>A0A420HX56_9PEZI</name>
<dbReference type="InterPro" id="IPR007251">
    <property type="entry name" value="Iron_permease_Fet4"/>
</dbReference>
<protein>
    <submittedName>
        <fullName evidence="2">Low-affinity iron/zinc ion transport protein fet4</fullName>
    </submittedName>
</protein>
<dbReference type="Proteomes" id="UP000286134">
    <property type="component" value="Unassembled WGS sequence"/>
</dbReference>
<reference evidence="2 3" key="1">
    <citation type="journal article" date="2018" name="BMC Genomics">
        <title>Comparative genome analyses reveal sequence features reflecting distinct modes of host-adaptation between dicot and monocot powdery mildew.</title>
        <authorList>
            <person name="Wu Y."/>
            <person name="Ma X."/>
            <person name="Pan Z."/>
            <person name="Kale S.D."/>
            <person name="Song Y."/>
            <person name="King H."/>
            <person name="Zhang Q."/>
            <person name="Presley C."/>
            <person name="Deng X."/>
            <person name="Wei C.I."/>
            <person name="Xiao S."/>
        </authorList>
    </citation>
    <scope>NUCLEOTIDE SEQUENCE [LARGE SCALE GENOMIC DNA]</scope>
    <source>
        <strain evidence="2">UMSG2</strain>
    </source>
</reference>
<feature type="transmembrane region" description="Helical" evidence="1">
    <location>
        <begin position="321"/>
        <end position="343"/>
    </location>
</feature>
<feature type="transmembrane region" description="Helical" evidence="1">
    <location>
        <begin position="75"/>
        <end position="102"/>
    </location>
</feature>
<comment type="caution">
    <text evidence="2">The sequence shown here is derived from an EMBL/GenBank/DDBJ whole genome shotgun (WGS) entry which is preliminary data.</text>
</comment>